<evidence type="ECO:0000313" key="3">
    <source>
        <dbReference type="EMBL" id="GEM84980.1"/>
    </source>
</evidence>
<evidence type="ECO:0000259" key="2">
    <source>
        <dbReference type="Pfam" id="PF21347"/>
    </source>
</evidence>
<evidence type="ECO:0000313" key="4">
    <source>
        <dbReference type="Proteomes" id="UP000321197"/>
    </source>
</evidence>
<organism evidence="3 4">
    <name type="scientific">Meiothermus hypogaeus NBRC 106114</name>
    <dbReference type="NCBI Taxonomy" id="1227553"/>
    <lineage>
        <taxon>Bacteria</taxon>
        <taxon>Thermotogati</taxon>
        <taxon>Deinococcota</taxon>
        <taxon>Deinococci</taxon>
        <taxon>Thermales</taxon>
        <taxon>Thermaceae</taxon>
        <taxon>Meiothermus</taxon>
    </lineage>
</organism>
<gene>
    <name evidence="3" type="ORF">MHY01S_31460</name>
</gene>
<name>A0A511R5T9_9DEIN</name>
<sequence>MKAWSIWLVMWLGSLALGNVCSSAFYPTDPDLRWRYRNLNDNQVYIQTFIPTGPGALLEQRRFASRTETTQWTCTPQGLRTLPEGDLPIPGGSVRMTKLIGVIIPSNETWRVGGRWIYRYELKGRIAVFDLAGFLEVENRIVAKETISVPAGRFEALRVEASFRGEFGIGFGGKATYWFAEGVGVVKQVSEGTFGGQSSELIELIR</sequence>
<dbReference type="Proteomes" id="UP000321197">
    <property type="component" value="Unassembled WGS sequence"/>
</dbReference>
<feature type="domain" description="DUF3108" evidence="2">
    <location>
        <begin position="137"/>
        <end position="188"/>
    </location>
</feature>
<dbReference type="InterPro" id="IPR049279">
    <property type="entry name" value="DUF3108-like"/>
</dbReference>
<accession>A0A511R5T9</accession>
<dbReference type="EMBL" id="BJXL01000155">
    <property type="protein sequence ID" value="GEM84980.1"/>
    <property type="molecule type" value="Genomic_DNA"/>
</dbReference>
<dbReference type="AlphaFoldDB" id="A0A511R5T9"/>
<dbReference type="OrthoDB" id="25491at2"/>
<proteinExistence type="predicted"/>
<dbReference type="Pfam" id="PF21347">
    <property type="entry name" value="DUF3108_like"/>
    <property type="match status" value="1"/>
</dbReference>
<keyword evidence="1" id="KW-0732">Signal</keyword>
<evidence type="ECO:0000256" key="1">
    <source>
        <dbReference type="SAM" id="SignalP"/>
    </source>
</evidence>
<comment type="caution">
    <text evidence="3">The sequence shown here is derived from an EMBL/GenBank/DDBJ whole genome shotgun (WGS) entry which is preliminary data.</text>
</comment>
<dbReference type="RefSeq" id="WP_119342468.1">
    <property type="nucleotide sequence ID" value="NZ_BJXL01000155.1"/>
</dbReference>
<dbReference type="Gene3D" id="2.40.360.20">
    <property type="match status" value="1"/>
</dbReference>
<feature type="signal peptide" evidence="1">
    <location>
        <begin position="1"/>
        <end position="18"/>
    </location>
</feature>
<reference evidence="3 4" key="1">
    <citation type="submission" date="2019-07" db="EMBL/GenBank/DDBJ databases">
        <title>Whole genome shotgun sequence of Meiothermus hypogaeus NBRC 106114.</title>
        <authorList>
            <person name="Hosoyama A."/>
            <person name="Uohara A."/>
            <person name="Ohji S."/>
            <person name="Ichikawa N."/>
        </authorList>
    </citation>
    <scope>NUCLEOTIDE SEQUENCE [LARGE SCALE GENOMIC DNA]</scope>
    <source>
        <strain evidence="3 4">NBRC 106114</strain>
    </source>
</reference>
<feature type="chain" id="PRO_5021710320" description="DUF3108 domain-containing protein" evidence="1">
    <location>
        <begin position="19"/>
        <end position="206"/>
    </location>
</feature>
<protein>
    <recommendedName>
        <fullName evidence="2">DUF3108 domain-containing protein</fullName>
    </recommendedName>
</protein>